<keyword evidence="2" id="KW-1133">Transmembrane helix</keyword>
<dbReference type="OrthoDB" id="260428at2"/>
<keyword evidence="2" id="KW-0472">Membrane</keyword>
<feature type="transmembrane region" description="Helical" evidence="2">
    <location>
        <begin position="173"/>
        <end position="195"/>
    </location>
</feature>
<proteinExistence type="predicted"/>
<reference evidence="3 4" key="2">
    <citation type="submission" date="2019-01" db="EMBL/GenBank/DDBJ databases">
        <title>Tautonia sociabilis, a novel thermotolerant planctomycete of Isosphaeraceae family, isolated from a 4000 m deep subterranean habitat.</title>
        <authorList>
            <person name="Kovaleva O.L."/>
            <person name="Elcheninov A.G."/>
            <person name="Van Heerden E."/>
            <person name="Toshchakov S.V."/>
            <person name="Novikov A."/>
            <person name="Bonch-Osmolovskaya E.A."/>
            <person name="Kublanov I.V."/>
        </authorList>
    </citation>
    <scope>NUCLEOTIDE SEQUENCE [LARGE SCALE GENOMIC DNA]</scope>
    <source>
        <strain evidence="3 4">GM2012</strain>
    </source>
</reference>
<evidence type="ECO:0000313" key="3">
    <source>
        <dbReference type="EMBL" id="RUL87213.1"/>
    </source>
</evidence>
<reference evidence="3 4" key="1">
    <citation type="submission" date="2018-12" db="EMBL/GenBank/DDBJ databases">
        <authorList>
            <person name="Toschakov S.V."/>
        </authorList>
    </citation>
    <scope>NUCLEOTIDE SEQUENCE [LARGE SCALE GENOMIC DNA]</scope>
    <source>
        <strain evidence="3 4">GM2012</strain>
    </source>
</reference>
<feature type="transmembrane region" description="Helical" evidence="2">
    <location>
        <begin position="215"/>
        <end position="245"/>
    </location>
</feature>
<name>A0A432MIM7_9BACT</name>
<gene>
    <name evidence="3" type="ORF">TsocGM_13385</name>
</gene>
<sequence>MAEPARSSLPPALDREAAWPRYARILGALSTSGDARALVLAGLGLLLMQGGWAALDVAFGREPGETLREAVGPGGVPGWDSAAGGPGLVGAMTTGAMAAARPIRVLLGPIAGVFAIGQGNGSFCRSALATLWVLLVWGVAGGTIGRMAALRAGGSIERPRLRTSLRFVLRRTGALVAAPVVPLLLLGPLAAPGAVLGRLDQPGAPEADAVAEVLLGLPLVLSVPMAILLIGVVIGWPLMVLTVVVEGEDAFEAIGRSFGYLAWRPGSFALAVLAAWAGGAAGILIASAFARLVVHLTAWSLAIGGPEDRIGPAFWLGSGPGTAGPPAIGPWSAVVGGLLSAWIFTYAWSAAARIYVLLRQEVDGTPWADLGLPEEDARPFAPGPVPGPDPDDRGDPSSPGNQEGGKPPPLGLESPPAGW</sequence>
<dbReference type="AlphaFoldDB" id="A0A432MIM7"/>
<evidence type="ECO:0000313" key="4">
    <source>
        <dbReference type="Proteomes" id="UP000280296"/>
    </source>
</evidence>
<evidence type="ECO:0000256" key="2">
    <source>
        <dbReference type="SAM" id="Phobius"/>
    </source>
</evidence>
<comment type="caution">
    <text evidence="3">The sequence shown here is derived from an EMBL/GenBank/DDBJ whole genome shotgun (WGS) entry which is preliminary data.</text>
</comment>
<dbReference type="Proteomes" id="UP000280296">
    <property type="component" value="Unassembled WGS sequence"/>
</dbReference>
<dbReference type="EMBL" id="RYZH01000024">
    <property type="protein sequence ID" value="RUL87213.1"/>
    <property type="molecule type" value="Genomic_DNA"/>
</dbReference>
<organism evidence="3 4">
    <name type="scientific">Tautonia sociabilis</name>
    <dbReference type="NCBI Taxonomy" id="2080755"/>
    <lineage>
        <taxon>Bacteria</taxon>
        <taxon>Pseudomonadati</taxon>
        <taxon>Planctomycetota</taxon>
        <taxon>Planctomycetia</taxon>
        <taxon>Isosphaerales</taxon>
        <taxon>Isosphaeraceae</taxon>
        <taxon>Tautonia</taxon>
    </lineage>
</organism>
<feature type="transmembrane region" description="Helical" evidence="2">
    <location>
        <begin position="129"/>
        <end position="152"/>
    </location>
</feature>
<evidence type="ECO:0000256" key="1">
    <source>
        <dbReference type="SAM" id="MobiDB-lite"/>
    </source>
</evidence>
<feature type="transmembrane region" description="Helical" evidence="2">
    <location>
        <begin position="328"/>
        <end position="349"/>
    </location>
</feature>
<accession>A0A432MIM7</accession>
<keyword evidence="4" id="KW-1185">Reference proteome</keyword>
<dbReference type="RefSeq" id="WP_126725927.1">
    <property type="nucleotide sequence ID" value="NZ_RYZH01000024.1"/>
</dbReference>
<feature type="transmembrane region" description="Helical" evidence="2">
    <location>
        <begin position="266"/>
        <end position="290"/>
    </location>
</feature>
<keyword evidence="2" id="KW-0812">Transmembrane</keyword>
<protein>
    <submittedName>
        <fullName evidence="3">Uncharacterized protein</fullName>
    </submittedName>
</protein>
<feature type="region of interest" description="Disordered" evidence="1">
    <location>
        <begin position="369"/>
        <end position="419"/>
    </location>
</feature>